<name>A0A6I9QCC6_ELAGV</name>
<dbReference type="AlphaFoldDB" id="A0A6I9QCC6"/>
<dbReference type="RefSeq" id="XP_010906438.1">
    <property type="nucleotide sequence ID" value="XM_010908136.3"/>
</dbReference>
<keyword evidence="1" id="KW-1185">Reference proteome</keyword>
<dbReference type="InParanoid" id="A0A6I9QCC6"/>
<dbReference type="Proteomes" id="UP000504607">
    <property type="component" value="Unplaced"/>
</dbReference>
<gene>
    <name evidence="2" type="primary">LOC105033369</name>
</gene>
<sequence length="218" mass="23382">MKLVWCPDTAANAYIDAVKGLAELEVGETDVAEMVSAMAGGWKAQLIVEAWTCGDGAATSIGLQAAARHTGGRHVCVVPEQQSVMEYMEVMRRAGLESAVAATSVMVGEAEEVMRELEGVDFVVVDWRRRDAAEVLRAARAGPGGMVVVCRSGGRWRGSAAAVVKGAGMRVVRSDLLPIEWGVEVVHVGVGKGPSLDSSRGRWIRHVDEDGEEHLFRR</sequence>
<dbReference type="InterPro" id="IPR029063">
    <property type="entry name" value="SAM-dependent_MTases_sf"/>
</dbReference>
<evidence type="ECO:0000313" key="2">
    <source>
        <dbReference type="RefSeq" id="XP_010906438.1"/>
    </source>
</evidence>
<dbReference type="PANTHER" id="PTHR33593:SF2">
    <property type="entry name" value="ANKYRIN REPEAT_KH DOMAIN PROTEIN (DUF1442)"/>
    <property type="match status" value="1"/>
</dbReference>
<reference evidence="2" key="1">
    <citation type="submission" date="2025-08" db="UniProtKB">
        <authorList>
            <consortium name="RefSeq"/>
        </authorList>
    </citation>
    <scope>IDENTIFICATION</scope>
</reference>
<dbReference type="InterPro" id="IPR009902">
    <property type="entry name" value="DUF1442"/>
</dbReference>
<organism evidence="1 2">
    <name type="scientific">Elaeis guineensis var. tenera</name>
    <name type="common">Oil palm</name>
    <dbReference type="NCBI Taxonomy" id="51953"/>
    <lineage>
        <taxon>Eukaryota</taxon>
        <taxon>Viridiplantae</taxon>
        <taxon>Streptophyta</taxon>
        <taxon>Embryophyta</taxon>
        <taxon>Tracheophyta</taxon>
        <taxon>Spermatophyta</taxon>
        <taxon>Magnoliopsida</taxon>
        <taxon>Liliopsida</taxon>
        <taxon>Arecaceae</taxon>
        <taxon>Arecoideae</taxon>
        <taxon>Cocoseae</taxon>
        <taxon>Elaeidinae</taxon>
        <taxon>Elaeis</taxon>
    </lineage>
</organism>
<evidence type="ECO:0000313" key="1">
    <source>
        <dbReference type="Proteomes" id="UP000504607"/>
    </source>
</evidence>
<accession>A0A6I9QCC6</accession>
<dbReference type="Gene3D" id="3.40.50.150">
    <property type="entry name" value="Vaccinia Virus protein VP39"/>
    <property type="match status" value="1"/>
</dbReference>
<dbReference type="PANTHER" id="PTHR33593">
    <property type="entry name" value="DUF1442 FAMILY PROTEIN"/>
    <property type="match status" value="1"/>
</dbReference>
<protein>
    <submittedName>
        <fullName evidence="2">Uncharacterized protein LOC105033369</fullName>
    </submittedName>
</protein>
<dbReference type="OrthoDB" id="685237at2759"/>
<dbReference type="Pfam" id="PF07279">
    <property type="entry name" value="DUF1442"/>
    <property type="match status" value="1"/>
</dbReference>
<proteinExistence type="predicted"/>
<dbReference type="FunCoup" id="A0A6I9QCC6">
    <property type="interactions" value="815"/>
</dbReference>